<dbReference type="RefSeq" id="WP_150898630.1">
    <property type="nucleotide sequence ID" value="NZ_WAAU01000008.1"/>
</dbReference>
<feature type="region of interest" description="Disordered" evidence="1">
    <location>
        <begin position="154"/>
        <end position="176"/>
    </location>
</feature>
<gene>
    <name evidence="2" type="ORF">F7018_03610</name>
</gene>
<comment type="caution">
    <text evidence="2">The sequence shown here is derived from an EMBL/GenBank/DDBJ whole genome shotgun (WGS) entry which is preliminary data.</text>
</comment>
<protein>
    <recommendedName>
        <fullName evidence="4">Tetratricopeptide repeat protein</fullName>
    </recommendedName>
</protein>
<organism evidence="2 3">
    <name type="scientific">Tenacibaculum aiptasiae</name>
    <dbReference type="NCBI Taxonomy" id="426481"/>
    <lineage>
        <taxon>Bacteria</taxon>
        <taxon>Pseudomonadati</taxon>
        <taxon>Bacteroidota</taxon>
        <taxon>Flavobacteriia</taxon>
        <taxon>Flavobacteriales</taxon>
        <taxon>Flavobacteriaceae</taxon>
        <taxon>Tenacibaculum</taxon>
    </lineage>
</organism>
<evidence type="ECO:0000313" key="2">
    <source>
        <dbReference type="EMBL" id="KAB1159411.1"/>
    </source>
</evidence>
<sequence>MENYINNYVFKALDAFYYDLEETMESLNYALSYDDKNTMALTLMGRVYAEKLYKYSEAIEYYKEVLAININAFEVYSPYINVLLWNEDLKEAEDFIDFALTVKGSDKAMLYLKKAVVKEHQKKYKSALKFIKLAKEHSYNSDFMYTIDTTKDRIKEKMPNTKKKKTTKNNKKKKKK</sequence>
<proteinExistence type="predicted"/>
<dbReference type="InterPro" id="IPR019734">
    <property type="entry name" value="TPR_rpt"/>
</dbReference>
<feature type="compositionally biased region" description="Basic residues" evidence="1">
    <location>
        <begin position="160"/>
        <end position="176"/>
    </location>
</feature>
<evidence type="ECO:0000256" key="1">
    <source>
        <dbReference type="SAM" id="MobiDB-lite"/>
    </source>
</evidence>
<dbReference type="Gene3D" id="1.25.40.10">
    <property type="entry name" value="Tetratricopeptide repeat domain"/>
    <property type="match status" value="1"/>
</dbReference>
<dbReference type="OrthoDB" id="1122255at2"/>
<dbReference type="SMART" id="SM00028">
    <property type="entry name" value="TPR"/>
    <property type="match status" value="2"/>
</dbReference>
<name>A0A7J5AP79_9FLAO</name>
<accession>A0A7J5AP79</accession>
<evidence type="ECO:0000313" key="3">
    <source>
        <dbReference type="Proteomes" id="UP000467305"/>
    </source>
</evidence>
<keyword evidence="3" id="KW-1185">Reference proteome</keyword>
<reference evidence="2 3" key="1">
    <citation type="submission" date="2019-09" db="EMBL/GenBank/DDBJ databases">
        <authorList>
            <person name="Cao W.R."/>
        </authorList>
    </citation>
    <scope>NUCLEOTIDE SEQUENCE [LARGE SCALE GENOMIC DNA]</scope>
    <source>
        <strain evidence="3">a4</strain>
    </source>
</reference>
<dbReference type="SUPFAM" id="SSF48452">
    <property type="entry name" value="TPR-like"/>
    <property type="match status" value="1"/>
</dbReference>
<dbReference type="AlphaFoldDB" id="A0A7J5AP79"/>
<dbReference type="EMBL" id="WAAU01000008">
    <property type="protein sequence ID" value="KAB1159411.1"/>
    <property type="molecule type" value="Genomic_DNA"/>
</dbReference>
<dbReference type="InterPro" id="IPR011990">
    <property type="entry name" value="TPR-like_helical_dom_sf"/>
</dbReference>
<dbReference type="Proteomes" id="UP000467305">
    <property type="component" value="Unassembled WGS sequence"/>
</dbReference>
<evidence type="ECO:0008006" key="4">
    <source>
        <dbReference type="Google" id="ProtNLM"/>
    </source>
</evidence>